<dbReference type="PROSITE" id="PS00108">
    <property type="entry name" value="PROTEIN_KINASE_ST"/>
    <property type="match status" value="1"/>
</dbReference>
<dbReference type="Pfam" id="PF23598">
    <property type="entry name" value="LRR_14"/>
    <property type="match status" value="2"/>
</dbReference>
<evidence type="ECO:0000256" key="4">
    <source>
        <dbReference type="ARBA" id="ARBA00022475"/>
    </source>
</evidence>
<dbReference type="EMBL" id="LT934117">
    <property type="protein sequence ID" value="VAH98847.1"/>
    <property type="molecule type" value="Genomic_DNA"/>
</dbReference>
<keyword evidence="5" id="KW-0723">Serine/threonine-protein kinase</keyword>
<dbReference type="InterPro" id="IPR032675">
    <property type="entry name" value="LRR_dom_sf"/>
</dbReference>
<dbReference type="GO" id="GO:0005524">
    <property type="term" value="F:ATP binding"/>
    <property type="evidence" value="ECO:0007669"/>
    <property type="project" value="UniProtKB-UniRule"/>
</dbReference>
<dbReference type="SMART" id="SM00220">
    <property type="entry name" value="S_TKc"/>
    <property type="match status" value="1"/>
</dbReference>
<dbReference type="PROSITE" id="PS51450">
    <property type="entry name" value="LRR"/>
    <property type="match status" value="1"/>
</dbReference>
<evidence type="ECO:0000313" key="25">
    <source>
        <dbReference type="Proteomes" id="UP000324705"/>
    </source>
</evidence>
<dbReference type="FunFam" id="3.80.10.10:FF:000383">
    <property type="entry name" value="Leucine-rich repeat receptor protein kinase EMS1"/>
    <property type="match status" value="1"/>
</dbReference>
<protein>
    <recommendedName>
        <fullName evidence="3">non-specific serine/threonine protein kinase</fullName>
        <ecNumber evidence="3">2.7.11.1</ecNumber>
    </recommendedName>
</protein>
<dbReference type="InterPro" id="IPR008271">
    <property type="entry name" value="Ser/Thr_kinase_AS"/>
</dbReference>
<keyword evidence="13" id="KW-0418">Kinase</keyword>
<keyword evidence="17" id="KW-0675">Receptor</keyword>
<dbReference type="GO" id="GO:0004674">
    <property type="term" value="F:protein serine/threonine kinase activity"/>
    <property type="evidence" value="ECO:0007669"/>
    <property type="project" value="UniProtKB-KW"/>
</dbReference>
<feature type="binding site" evidence="21">
    <location>
        <position position="832"/>
    </location>
    <ligand>
        <name>ATP</name>
        <dbReference type="ChEBI" id="CHEBI:30616"/>
    </ligand>
</feature>
<keyword evidence="4" id="KW-1003">Cell membrane</keyword>
<keyword evidence="8" id="KW-0808">Transferase</keyword>
<dbReference type="SUPFAM" id="SSF52058">
    <property type="entry name" value="L domain-like"/>
    <property type="match status" value="1"/>
</dbReference>
<evidence type="ECO:0000256" key="16">
    <source>
        <dbReference type="ARBA" id="ARBA00023136"/>
    </source>
</evidence>
<evidence type="ECO:0000256" key="10">
    <source>
        <dbReference type="ARBA" id="ARBA00022729"/>
    </source>
</evidence>
<dbReference type="PRINTS" id="PR00019">
    <property type="entry name" value="LEURICHRPT"/>
</dbReference>
<dbReference type="PANTHER" id="PTHR27008:SF497">
    <property type="entry name" value="OS11G0695000 PROTEIN"/>
    <property type="match status" value="1"/>
</dbReference>
<dbReference type="EC" id="2.7.11.1" evidence="3"/>
<evidence type="ECO:0000256" key="6">
    <source>
        <dbReference type="ARBA" id="ARBA00022553"/>
    </source>
</evidence>
<keyword evidence="25" id="KW-1185">Reference proteome</keyword>
<reference evidence="24 25" key="1">
    <citation type="submission" date="2017-09" db="EMBL/GenBank/DDBJ databases">
        <authorList>
            <consortium name="International Durum Wheat Genome Sequencing Consortium (IDWGSC)"/>
            <person name="Milanesi L."/>
        </authorList>
    </citation>
    <scope>NUCLEOTIDE SEQUENCE [LARGE SCALE GENOMIC DNA]</scope>
    <source>
        <strain evidence="25">cv. Svevo</strain>
    </source>
</reference>
<evidence type="ECO:0000313" key="24">
    <source>
        <dbReference type="EMBL" id="VAH98847.1"/>
    </source>
</evidence>
<comment type="similarity">
    <text evidence="2">Belongs to the protein kinase superfamily. Ser/Thr protein kinase family.</text>
</comment>
<dbReference type="InterPro" id="IPR011009">
    <property type="entry name" value="Kinase-like_dom_sf"/>
</dbReference>
<organism evidence="24 25">
    <name type="scientific">Triticum turgidum subsp. durum</name>
    <name type="common">Durum wheat</name>
    <name type="synonym">Triticum durum</name>
    <dbReference type="NCBI Taxonomy" id="4567"/>
    <lineage>
        <taxon>Eukaryota</taxon>
        <taxon>Viridiplantae</taxon>
        <taxon>Streptophyta</taxon>
        <taxon>Embryophyta</taxon>
        <taxon>Tracheophyta</taxon>
        <taxon>Spermatophyta</taxon>
        <taxon>Magnoliopsida</taxon>
        <taxon>Liliopsida</taxon>
        <taxon>Poales</taxon>
        <taxon>Poaceae</taxon>
        <taxon>BOP clade</taxon>
        <taxon>Pooideae</taxon>
        <taxon>Triticodae</taxon>
        <taxon>Triticeae</taxon>
        <taxon>Triticinae</taxon>
        <taxon>Triticum</taxon>
    </lineage>
</organism>
<evidence type="ECO:0000256" key="15">
    <source>
        <dbReference type="ARBA" id="ARBA00022989"/>
    </source>
</evidence>
<evidence type="ECO:0000256" key="7">
    <source>
        <dbReference type="ARBA" id="ARBA00022614"/>
    </source>
</evidence>
<evidence type="ECO:0000256" key="5">
    <source>
        <dbReference type="ARBA" id="ARBA00022527"/>
    </source>
</evidence>
<dbReference type="SUPFAM" id="SSF52047">
    <property type="entry name" value="RNI-like"/>
    <property type="match status" value="1"/>
</dbReference>
<evidence type="ECO:0000256" key="22">
    <source>
        <dbReference type="SAM" id="SignalP"/>
    </source>
</evidence>
<dbReference type="Pfam" id="PF00560">
    <property type="entry name" value="LRR_1"/>
    <property type="match status" value="4"/>
</dbReference>
<proteinExistence type="inferred from homology"/>
<dbReference type="GO" id="GO:0051606">
    <property type="term" value="P:detection of stimulus"/>
    <property type="evidence" value="ECO:0007669"/>
    <property type="project" value="UniProtKB-ARBA"/>
</dbReference>
<evidence type="ECO:0000256" key="17">
    <source>
        <dbReference type="ARBA" id="ARBA00023170"/>
    </source>
</evidence>
<dbReference type="InterPro" id="IPR013210">
    <property type="entry name" value="LRR_N_plant-typ"/>
</dbReference>
<dbReference type="FunFam" id="3.30.200.20:FF:000661">
    <property type="entry name" value="Serine-threonine protein kinase plant-type"/>
    <property type="match status" value="1"/>
</dbReference>
<feature type="chain" id="PRO_5040186720" description="non-specific serine/threonine protein kinase" evidence="22">
    <location>
        <begin position="21"/>
        <end position="1096"/>
    </location>
</feature>
<accession>A0A9R0STV7</accession>
<evidence type="ECO:0000256" key="3">
    <source>
        <dbReference type="ARBA" id="ARBA00012513"/>
    </source>
</evidence>
<evidence type="ECO:0000256" key="20">
    <source>
        <dbReference type="ARBA" id="ARBA00048679"/>
    </source>
</evidence>
<dbReference type="FunFam" id="3.80.10.10:FF:000470">
    <property type="entry name" value="LRR receptor-like serine/threonine-protein kinase RPK2"/>
    <property type="match status" value="1"/>
</dbReference>
<name>A0A9R0STV7_TRITD</name>
<keyword evidence="18" id="KW-0325">Glycoprotein</keyword>
<comment type="subcellular location">
    <subcellularLocation>
        <location evidence="1">Cell membrane</location>
        <topology evidence="1">Single-pass type I membrane protein</topology>
    </subcellularLocation>
</comment>
<dbReference type="OMA" id="QYFYAES"/>
<dbReference type="PROSITE" id="PS50011">
    <property type="entry name" value="PROTEIN_KINASE_DOM"/>
    <property type="match status" value="1"/>
</dbReference>
<evidence type="ECO:0000256" key="1">
    <source>
        <dbReference type="ARBA" id="ARBA00004251"/>
    </source>
</evidence>
<dbReference type="InterPro" id="IPR051809">
    <property type="entry name" value="Plant_receptor-like_S/T_kinase"/>
</dbReference>
<dbReference type="InterPro" id="IPR000719">
    <property type="entry name" value="Prot_kinase_dom"/>
</dbReference>
<dbReference type="PROSITE" id="PS00107">
    <property type="entry name" value="PROTEIN_KINASE_ATP"/>
    <property type="match status" value="1"/>
</dbReference>
<dbReference type="InterPro" id="IPR055414">
    <property type="entry name" value="LRR_R13L4/SHOC2-like"/>
</dbReference>
<dbReference type="Gene3D" id="1.10.510.10">
    <property type="entry name" value="Transferase(Phosphotransferase) domain 1"/>
    <property type="match status" value="1"/>
</dbReference>
<comment type="catalytic activity">
    <reaction evidence="19">
        <text>L-threonyl-[protein] + ATP = O-phospho-L-threonyl-[protein] + ADP + H(+)</text>
        <dbReference type="Rhea" id="RHEA:46608"/>
        <dbReference type="Rhea" id="RHEA-COMP:11060"/>
        <dbReference type="Rhea" id="RHEA-COMP:11605"/>
        <dbReference type="ChEBI" id="CHEBI:15378"/>
        <dbReference type="ChEBI" id="CHEBI:30013"/>
        <dbReference type="ChEBI" id="CHEBI:30616"/>
        <dbReference type="ChEBI" id="CHEBI:61977"/>
        <dbReference type="ChEBI" id="CHEBI:456216"/>
        <dbReference type="EC" id="2.7.11.1"/>
    </reaction>
</comment>
<keyword evidence="16" id="KW-0472">Membrane</keyword>
<dbReference type="InterPro" id="IPR001611">
    <property type="entry name" value="Leu-rich_rpt"/>
</dbReference>
<dbReference type="Pfam" id="PF13855">
    <property type="entry name" value="LRR_8"/>
    <property type="match status" value="2"/>
</dbReference>
<dbReference type="SMART" id="SM00369">
    <property type="entry name" value="LRR_TYP"/>
    <property type="match status" value="12"/>
</dbReference>
<keyword evidence="14 21" id="KW-0067">ATP-binding</keyword>
<dbReference type="Gene3D" id="3.30.200.20">
    <property type="entry name" value="Phosphorylase Kinase, domain 1"/>
    <property type="match status" value="1"/>
</dbReference>
<dbReference type="Gramene" id="TRITD4Av1G247980.2">
    <property type="protein sequence ID" value="TRITD4Av1G247980.2"/>
    <property type="gene ID" value="TRITD4Av1G247980"/>
</dbReference>
<keyword evidence="15" id="KW-1133">Transmembrane helix</keyword>
<dbReference type="Pfam" id="PF08263">
    <property type="entry name" value="LRRNT_2"/>
    <property type="match status" value="1"/>
</dbReference>
<dbReference type="SUPFAM" id="SSF56112">
    <property type="entry name" value="Protein kinase-like (PK-like)"/>
    <property type="match status" value="1"/>
</dbReference>
<dbReference type="GO" id="GO:0005886">
    <property type="term" value="C:plasma membrane"/>
    <property type="evidence" value="ECO:0007669"/>
    <property type="project" value="UniProtKB-SubCell"/>
</dbReference>
<feature type="domain" description="Protein kinase" evidence="23">
    <location>
        <begin position="804"/>
        <end position="1080"/>
    </location>
</feature>
<keyword evidence="12 21" id="KW-0547">Nucleotide-binding</keyword>
<dbReference type="FunFam" id="3.80.10.10:FF:000101">
    <property type="entry name" value="LRR receptor-like serine/threonine-protein kinase ERECTA"/>
    <property type="match status" value="1"/>
</dbReference>
<evidence type="ECO:0000256" key="12">
    <source>
        <dbReference type="ARBA" id="ARBA00022741"/>
    </source>
</evidence>
<dbReference type="Proteomes" id="UP000324705">
    <property type="component" value="Chromosome 4A"/>
</dbReference>
<evidence type="ECO:0000256" key="14">
    <source>
        <dbReference type="ARBA" id="ARBA00022840"/>
    </source>
</evidence>
<evidence type="ECO:0000256" key="13">
    <source>
        <dbReference type="ARBA" id="ARBA00022777"/>
    </source>
</evidence>
<dbReference type="AlphaFoldDB" id="A0A9R0STV7"/>
<keyword evidence="9" id="KW-0812">Transmembrane</keyword>
<dbReference type="FunFam" id="1.10.510.10:FF:000358">
    <property type="entry name" value="Putative leucine-rich repeat receptor-like serine/threonine-protein kinase"/>
    <property type="match status" value="1"/>
</dbReference>
<evidence type="ECO:0000256" key="8">
    <source>
        <dbReference type="ARBA" id="ARBA00022679"/>
    </source>
</evidence>
<evidence type="ECO:0000256" key="21">
    <source>
        <dbReference type="PROSITE-ProRule" id="PRU10141"/>
    </source>
</evidence>
<feature type="signal peptide" evidence="22">
    <location>
        <begin position="1"/>
        <end position="20"/>
    </location>
</feature>
<keyword evidence="6" id="KW-0597">Phosphoprotein</keyword>
<dbReference type="InterPro" id="IPR017441">
    <property type="entry name" value="Protein_kinase_ATP_BS"/>
</dbReference>
<comment type="catalytic activity">
    <reaction evidence="20">
        <text>L-seryl-[protein] + ATP = O-phospho-L-seryl-[protein] + ADP + H(+)</text>
        <dbReference type="Rhea" id="RHEA:17989"/>
        <dbReference type="Rhea" id="RHEA-COMP:9863"/>
        <dbReference type="Rhea" id="RHEA-COMP:11604"/>
        <dbReference type="ChEBI" id="CHEBI:15378"/>
        <dbReference type="ChEBI" id="CHEBI:29999"/>
        <dbReference type="ChEBI" id="CHEBI:30616"/>
        <dbReference type="ChEBI" id="CHEBI:83421"/>
        <dbReference type="ChEBI" id="CHEBI:456216"/>
        <dbReference type="EC" id="2.7.11.1"/>
    </reaction>
</comment>
<evidence type="ECO:0000256" key="11">
    <source>
        <dbReference type="ARBA" id="ARBA00022737"/>
    </source>
</evidence>
<sequence length="1096" mass="119027">MATASISSVLLLILSAFSLAALGTSSPSPANGNGSDTDLATLLAFKGQLSDPLGILASNWTTGTSFCHWVGVSCSSRRRRVTALRLTYIPLHGSLAPQLGNLSFLSVLNLTSTNLTGSIPDSIGRLHRLKYLNFRFNGLSGSIPPTIGNLTRLQVLTLGFNSISGPIPVELQNLHHLNSLYLQHNSLASTIPVNLFNSTAMLTVLDIGNNSLSGAIPPCIASLEMLELLDLQVNHLAGPVPPAIFNMSKLHSLWLGDNYNLTGSFTTNSSFNLPSLEKIILQNNGFTGQIPLGLMSCQYLQIISFSSNSFEGLVPTWLGKLTNLRYLLLGGNNLFGPIPVTLSNLTSLYALDLSFCKLAGSIPAQLGQLGQLSELHLATSHLSGAIPPTLGNLSQLTYLDLQINPLSGSIPATLGNIATLNMLILTDNNLEGNLGFLSDLSRCRDLQLLFIEGNSFTGSIPNHVGNLSTQLITFRAGRNKLTGGLPATFSNLSNLEWLDISNNLLTEAIPESITTMKNLVLLNLSRNSILGPIPTQIGMLVGLQKLFLQGNKFIGSIPASIGNLSMLEYIDLSNNQISSKIPTSLFQLDKLIQLFLFQNFLAGALPTNVDGLIQIDQMDISSNFLIGTIPQSFSLLRMLTYLNMSHNSFDGSIPDQLQRLTSLATLDLSSNNLSGKIPKFLANFTYLTTLNLSFNRLEGQIPEGGVFSTLTLQSLIGNAGLCGVPRLGFLSCLAQSHSSSRHLLEFLLPAAIVAFCGIATFAYLLIGRKLKQGDVVNASADPTDSVISHQLVSYHELVRITDNFSDDKMLGSGSFGKVFKGQLSNGLMVAIKVLDMQLEQAIRSFNTECGVLRMARHRNLIRILNTCSNLDFRALVLPYMPNGSLEMLLHYPQGSTYLGFLERLGIMLEVALAMQYLHHEHHEVVLHCDLKPSNVLFDEHMTAHVADFGIARLLLRDDTSMISASMPGTIGYMAPEYGSLGKASRKADVFSYGVMLLEVFTRKRPTDAFFNGDLSLRQWVFEAFPAELVHVIDVHLLQGASGCSFQGFLAPVFELGLRCTSFAPDDRMTMSDVVVMLEKIKKEYAKSALEQSHASE</sequence>
<keyword evidence="7" id="KW-0433">Leucine-rich repeat</keyword>
<evidence type="ECO:0000256" key="19">
    <source>
        <dbReference type="ARBA" id="ARBA00047899"/>
    </source>
</evidence>
<evidence type="ECO:0000256" key="18">
    <source>
        <dbReference type="ARBA" id="ARBA00023180"/>
    </source>
</evidence>
<keyword evidence="10 22" id="KW-0732">Signal</keyword>
<keyword evidence="11" id="KW-0677">Repeat</keyword>
<dbReference type="InterPro" id="IPR003591">
    <property type="entry name" value="Leu-rich_rpt_typical-subtyp"/>
</dbReference>
<evidence type="ECO:0000256" key="9">
    <source>
        <dbReference type="ARBA" id="ARBA00022692"/>
    </source>
</evidence>
<dbReference type="FunFam" id="3.80.10.10:FF:000317">
    <property type="entry name" value="Inactive leucine-rich repeat receptor-like protein kinase"/>
    <property type="match status" value="1"/>
</dbReference>
<dbReference type="Pfam" id="PF00069">
    <property type="entry name" value="Pkinase"/>
    <property type="match status" value="1"/>
</dbReference>
<dbReference type="PANTHER" id="PTHR27008">
    <property type="entry name" value="OS04G0122200 PROTEIN"/>
    <property type="match status" value="1"/>
</dbReference>
<evidence type="ECO:0000256" key="2">
    <source>
        <dbReference type="ARBA" id="ARBA00008684"/>
    </source>
</evidence>
<evidence type="ECO:0000259" key="23">
    <source>
        <dbReference type="PROSITE" id="PS50011"/>
    </source>
</evidence>
<gene>
    <name evidence="24" type="ORF">TRITD_4Av1G247980</name>
</gene>
<dbReference type="Gene3D" id="3.80.10.10">
    <property type="entry name" value="Ribonuclease Inhibitor"/>
    <property type="match status" value="3"/>
</dbReference>